<protein>
    <submittedName>
        <fullName evidence="1 2">Uncharacterized protein</fullName>
    </submittedName>
</protein>
<dbReference type="AlphaFoldDB" id="K7N0Y0"/>
<proteinExistence type="predicted"/>
<accession>K7N0Y0</accession>
<keyword evidence="3" id="KW-1185">Reference proteome</keyword>
<organism evidence="2">
    <name type="scientific">Glycine max</name>
    <name type="common">Soybean</name>
    <name type="synonym">Glycine hispida</name>
    <dbReference type="NCBI Taxonomy" id="3847"/>
    <lineage>
        <taxon>Eukaryota</taxon>
        <taxon>Viridiplantae</taxon>
        <taxon>Streptophyta</taxon>
        <taxon>Embryophyta</taxon>
        <taxon>Tracheophyta</taxon>
        <taxon>Spermatophyta</taxon>
        <taxon>Magnoliopsida</taxon>
        <taxon>eudicotyledons</taxon>
        <taxon>Gunneridae</taxon>
        <taxon>Pentapetalae</taxon>
        <taxon>rosids</taxon>
        <taxon>fabids</taxon>
        <taxon>Fabales</taxon>
        <taxon>Fabaceae</taxon>
        <taxon>Papilionoideae</taxon>
        <taxon>50 kb inversion clade</taxon>
        <taxon>NPAAA clade</taxon>
        <taxon>indigoferoid/millettioid clade</taxon>
        <taxon>Phaseoleae</taxon>
        <taxon>Glycine</taxon>
        <taxon>Glycine subgen. Soja</taxon>
    </lineage>
</organism>
<name>K7N0Y0_SOYBN</name>
<dbReference type="Proteomes" id="UP000008827">
    <property type="component" value="Chromosome 20"/>
</dbReference>
<dbReference type="PaxDb" id="3847-GLYMA20G02905.1"/>
<dbReference type="EnsemblPlants" id="KRG89454">
    <property type="protein sequence ID" value="KRG89454"/>
    <property type="gene ID" value="GLYMA_20G024000"/>
</dbReference>
<reference evidence="1" key="3">
    <citation type="submission" date="2018-07" db="EMBL/GenBank/DDBJ databases">
        <title>WGS assembly of Glycine max.</title>
        <authorList>
            <person name="Schmutz J."/>
            <person name="Cannon S."/>
            <person name="Schlueter J."/>
            <person name="Ma J."/>
            <person name="Mitros T."/>
            <person name="Nelson W."/>
            <person name="Hyten D."/>
            <person name="Song Q."/>
            <person name="Thelen J."/>
            <person name="Cheng J."/>
            <person name="Xu D."/>
            <person name="Hellsten U."/>
            <person name="May G."/>
            <person name="Yu Y."/>
            <person name="Sakurai T."/>
            <person name="Umezawa T."/>
            <person name="Bhattacharyya M."/>
            <person name="Sandhu D."/>
            <person name="Valliyodan B."/>
            <person name="Lindquist E."/>
            <person name="Peto M."/>
            <person name="Grant D."/>
            <person name="Shu S."/>
            <person name="Goodstein D."/>
            <person name="Barry K."/>
            <person name="Futrell-Griggs M."/>
            <person name="Abernathy B."/>
            <person name="Du J."/>
            <person name="Tian Z."/>
            <person name="Zhu L."/>
            <person name="Gill N."/>
            <person name="Joshi T."/>
            <person name="Libault M."/>
            <person name="Sethuraman A."/>
            <person name="Zhang X."/>
            <person name="Shinozaki K."/>
            <person name="Nguyen H."/>
            <person name="Wing R."/>
            <person name="Cregan P."/>
            <person name="Specht J."/>
            <person name="Grimwood J."/>
            <person name="Rokhsar D."/>
            <person name="Stacey G."/>
            <person name="Shoemaker R."/>
            <person name="Jackson S."/>
        </authorList>
    </citation>
    <scope>NUCLEOTIDE SEQUENCE</scope>
    <source>
        <tissue evidence="1">Callus</tissue>
    </source>
</reference>
<dbReference type="HOGENOM" id="CLU_1819314_0_0_1"/>
<gene>
    <name evidence="1" type="ORF">GLYMA_20G024000</name>
</gene>
<dbReference type="Gramene" id="KRG89454">
    <property type="protein sequence ID" value="KRG89454"/>
    <property type="gene ID" value="GLYMA_20G024000"/>
</dbReference>
<sequence length="142" mass="16191">MFSRRSSGRGDSGRVPLPLLPDPTTNCQWDEVKPLSGKPYCHCVLSPTNLHPRYYMMPVMNLRSKLPSIEVPTILIYGGKSWDRCIMDKANTRLLVSQAGKSLLPTTISGLEMLAFFSSWKAVTRKSSWKFKFLENDHRSRE</sequence>
<evidence type="ECO:0000313" key="1">
    <source>
        <dbReference type="EMBL" id="KRG89454.1"/>
    </source>
</evidence>
<dbReference type="EMBL" id="CM000853">
    <property type="protein sequence ID" value="KRG89454.1"/>
    <property type="molecule type" value="Genomic_DNA"/>
</dbReference>
<reference evidence="2" key="2">
    <citation type="submission" date="2018-02" db="UniProtKB">
        <authorList>
            <consortium name="EnsemblPlants"/>
        </authorList>
    </citation>
    <scope>IDENTIFICATION</scope>
    <source>
        <strain evidence="2">Williams 82</strain>
    </source>
</reference>
<evidence type="ECO:0000313" key="3">
    <source>
        <dbReference type="Proteomes" id="UP000008827"/>
    </source>
</evidence>
<evidence type="ECO:0000313" key="2">
    <source>
        <dbReference type="EnsemblPlants" id="KRG89454"/>
    </source>
</evidence>
<dbReference type="InParanoid" id="K7N0Y0"/>
<reference evidence="1 2" key="1">
    <citation type="journal article" date="2010" name="Nature">
        <title>Genome sequence of the palaeopolyploid soybean.</title>
        <authorList>
            <person name="Schmutz J."/>
            <person name="Cannon S.B."/>
            <person name="Schlueter J."/>
            <person name="Ma J."/>
            <person name="Mitros T."/>
            <person name="Nelson W."/>
            <person name="Hyten D.L."/>
            <person name="Song Q."/>
            <person name="Thelen J.J."/>
            <person name="Cheng J."/>
            <person name="Xu D."/>
            <person name="Hellsten U."/>
            <person name="May G.D."/>
            <person name="Yu Y."/>
            <person name="Sakurai T."/>
            <person name="Umezawa T."/>
            <person name="Bhattacharyya M.K."/>
            <person name="Sandhu D."/>
            <person name="Valliyodan B."/>
            <person name="Lindquist E."/>
            <person name="Peto M."/>
            <person name="Grant D."/>
            <person name="Shu S."/>
            <person name="Goodstein D."/>
            <person name="Barry K."/>
            <person name="Futrell-Griggs M."/>
            <person name="Abernathy B."/>
            <person name="Du J."/>
            <person name="Tian Z."/>
            <person name="Zhu L."/>
            <person name="Gill N."/>
            <person name="Joshi T."/>
            <person name="Libault M."/>
            <person name="Sethuraman A."/>
            <person name="Zhang X.-C."/>
            <person name="Shinozaki K."/>
            <person name="Nguyen H.T."/>
            <person name="Wing R.A."/>
            <person name="Cregan P."/>
            <person name="Specht J."/>
            <person name="Grimwood J."/>
            <person name="Rokhsar D."/>
            <person name="Stacey G."/>
            <person name="Shoemaker R.C."/>
            <person name="Jackson S.A."/>
        </authorList>
    </citation>
    <scope>NUCLEOTIDE SEQUENCE [LARGE SCALE GENOMIC DNA]</scope>
    <source>
        <strain evidence="2">cv. Williams 82</strain>
        <tissue evidence="1">Callus</tissue>
    </source>
</reference>